<name>A0A7J7NR07_9MAGN</name>
<evidence type="ECO:0000313" key="3">
    <source>
        <dbReference type="Proteomes" id="UP000541444"/>
    </source>
</evidence>
<reference evidence="2 3" key="1">
    <citation type="journal article" date="2020" name="IScience">
        <title>Genome Sequencing of the Endangered Kingdonia uniflora (Circaeasteraceae, Ranunculales) Reveals Potential Mechanisms of Evolutionary Specialization.</title>
        <authorList>
            <person name="Sun Y."/>
            <person name="Deng T."/>
            <person name="Zhang A."/>
            <person name="Moore M.J."/>
            <person name="Landis J.B."/>
            <person name="Lin N."/>
            <person name="Zhang H."/>
            <person name="Zhang X."/>
            <person name="Huang J."/>
            <person name="Zhang X."/>
            <person name="Sun H."/>
            <person name="Wang H."/>
        </authorList>
    </citation>
    <scope>NUCLEOTIDE SEQUENCE [LARGE SCALE GENOMIC DNA]</scope>
    <source>
        <strain evidence="2">TB1705</strain>
        <tissue evidence="2">Leaf</tissue>
    </source>
</reference>
<feature type="domain" description="J" evidence="1">
    <location>
        <begin position="67"/>
        <end position="131"/>
    </location>
</feature>
<dbReference type="InterPro" id="IPR036869">
    <property type="entry name" value="J_dom_sf"/>
</dbReference>
<evidence type="ECO:0000313" key="2">
    <source>
        <dbReference type="EMBL" id="KAF6169641.1"/>
    </source>
</evidence>
<dbReference type="SUPFAM" id="SSF46565">
    <property type="entry name" value="Chaperone J-domain"/>
    <property type="match status" value="1"/>
</dbReference>
<proteinExistence type="predicted"/>
<dbReference type="InterPro" id="IPR001623">
    <property type="entry name" value="DnaJ_domain"/>
</dbReference>
<dbReference type="PANTHER" id="PTHR47374">
    <property type="entry name" value="ENDOSOME ANTIGEN-LIKE PROTEIN, PUTATIVE (DUF3444)-RELATED"/>
    <property type="match status" value="1"/>
</dbReference>
<dbReference type="Pfam" id="PF00226">
    <property type="entry name" value="DnaJ"/>
    <property type="match status" value="1"/>
</dbReference>
<gene>
    <name evidence="2" type="ORF">GIB67_004033</name>
</gene>
<dbReference type="PANTHER" id="PTHR47374:SF10">
    <property type="entry name" value="HEAT SHOCK N-TERMINAL DOMAIN-CONTAINING PROTEIN, PUTATIVE-RELATED"/>
    <property type="match status" value="1"/>
</dbReference>
<dbReference type="InterPro" id="IPR024593">
    <property type="entry name" value="DUF3444"/>
</dbReference>
<dbReference type="Proteomes" id="UP000541444">
    <property type="component" value="Unassembled WGS sequence"/>
</dbReference>
<dbReference type="SMART" id="SM00271">
    <property type="entry name" value="DnaJ"/>
    <property type="match status" value="1"/>
</dbReference>
<comment type="caution">
    <text evidence="2">The sequence shown here is derived from an EMBL/GenBank/DDBJ whole genome shotgun (WGS) entry which is preliminary data.</text>
</comment>
<sequence>MDQNKRNALLNKEMAEKMITSEDYMGARDKLVEAKKLFPMLENVSSMLTVCDILCAASIKFPGCGVDNYWVLQLRPSANDSDIKSRYWKLVGMLRPVKNTFPGAELAFKLVQDAFTVLLDGGQRFGFDLKRCQSWRNCGAHEITNKDRVETAQSSYGTKVASTSEISDGSNKENDVTDIFPKIENSQQEKIDSPGASWISSHVVPVENEEIDRVAESTSSHTTSELQTVIHKKREDNFFNFNNIRRDEVFDVGQIWATGYQAYLPRRYAMITNKSNFELSVAWFKPVPLTADERRWCQADIPVSCGSFYLDTDMMQDKLSGSRIFSHICSPVHGLTEEFEIYPKIGEVWAIYKDWDLFEWSCNLELLKGGKFEIVEILEDYLKYTGALVTRLIKVDGFKNIYQRDNEEESNSTFHISPTNLYIFSHYIPSFKFMGGEMDKIEEGMFELDLLALPQDGVNFKPLNETSSSNISIVTEILPPLKPQAETQSFKGNWSTNDISVGQIWALYSGSDAMPRLYALINSFVSMSHVIVTYLEPQPVIDVEISWEKENLPIVCGIFRVGKTVQTLEMLWFSCPAKFQRSTNGVFYKIYPRKGEVWAMYKNWNKKWSQSDYQNYQCRIVEILSDFSDDSGVKIVRLVEVKGCMTFFQRHRYDGFELTRAVSKAEMLSFSHRIPAFVVPGIGRYGIPENAWHLEPDALPPRHIT</sequence>
<dbReference type="Gene3D" id="1.10.287.110">
    <property type="entry name" value="DnaJ domain"/>
    <property type="match status" value="1"/>
</dbReference>
<dbReference type="Pfam" id="PF11926">
    <property type="entry name" value="DUF3444"/>
    <property type="match status" value="2"/>
</dbReference>
<dbReference type="CDD" id="cd06257">
    <property type="entry name" value="DnaJ"/>
    <property type="match status" value="1"/>
</dbReference>
<evidence type="ECO:0000259" key="1">
    <source>
        <dbReference type="PROSITE" id="PS50076"/>
    </source>
</evidence>
<dbReference type="AlphaFoldDB" id="A0A7J7NR07"/>
<dbReference type="OrthoDB" id="1911590at2759"/>
<dbReference type="PROSITE" id="PS50076">
    <property type="entry name" value="DNAJ_2"/>
    <property type="match status" value="1"/>
</dbReference>
<keyword evidence="3" id="KW-1185">Reference proteome</keyword>
<organism evidence="2 3">
    <name type="scientific">Kingdonia uniflora</name>
    <dbReference type="NCBI Taxonomy" id="39325"/>
    <lineage>
        <taxon>Eukaryota</taxon>
        <taxon>Viridiplantae</taxon>
        <taxon>Streptophyta</taxon>
        <taxon>Embryophyta</taxon>
        <taxon>Tracheophyta</taxon>
        <taxon>Spermatophyta</taxon>
        <taxon>Magnoliopsida</taxon>
        <taxon>Ranunculales</taxon>
        <taxon>Circaeasteraceae</taxon>
        <taxon>Kingdonia</taxon>
    </lineage>
</organism>
<dbReference type="EMBL" id="JACGCM010000628">
    <property type="protein sequence ID" value="KAF6169641.1"/>
    <property type="molecule type" value="Genomic_DNA"/>
</dbReference>
<protein>
    <recommendedName>
        <fullName evidence="1">J domain-containing protein</fullName>
    </recommendedName>
</protein>
<accession>A0A7J7NR07</accession>